<evidence type="ECO:0000313" key="2">
    <source>
        <dbReference type="Proteomes" id="UP000433876"/>
    </source>
</evidence>
<dbReference type="AlphaFoldDB" id="A0A8S8ZNZ8"/>
<reference evidence="1 2" key="1">
    <citation type="submission" date="2017-07" db="EMBL/GenBank/DDBJ databases">
        <title>Genome sequence of the Sordaria macrospora wild type strain R19027.</title>
        <authorList>
            <person name="Nowrousian M."/>
            <person name="Teichert I."/>
            <person name="Kueck U."/>
        </authorList>
    </citation>
    <scope>NUCLEOTIDE SEQUENCE [LARGE SCALE GENOMIC DNA]</scope>
    <source>
        <strain evidence="1 2">R19027</strain>
        <tissue evidence="1">Mycelium</tissue>
    </source>
</reference>
<dbReference type="VEuPathDB" id="FungiDB:SMAC_07151"/>
<name>A0A8S8ZNZ8_SORMA</name>
<organism evidence="1 2">
    <name type="scientific">Sordaria macrospora</name>
    <dbReference type="NCBI Taxonomy" id="5147"/>
    <lineage>
        <taxon>Eukaryota</taxon>
        <taxon>Fungi</taxon>
        <taxon>Dikarya</taxon>
        <taxon>Ascomycota</taxon>
        <taxon>Pezizomycotina</taxon>
        <taxon>Sordariomycetes</taxon>
        <taxon>Sordariomycetidae</taxon>
        <taxon>Sordariales</taxon>
        <taxon>Sordariaceae</taxon>
        <taxon>Sordaria</taxon>
    </lineage>
</organism>
<comment type="caution">
    <text evidence="1">The sequence shown here is derived from an EMBL/GenBank/DDBJ whole genome shotgun (WGS) entry which is preliminary data.</text>
</comment>
<gene>
    <name evidence="1" type="ORF">SMACR_07151</name>
</gene>
<dbReference type="Proteomes" id="UP000433876">
    <property type="component" value="Unassembled WGS sequence"/>
</dbReference>
<dbReference type="EMBL" id="NMPR01000070">
    <property type="protein sequence ID" value="KAA8631733.1"/>
    <property type="molecule type" value="Genomic_DNA"/>
</dbReference>
<sequence length="361" mass="41079">MLPSVPFTCIPPFQLSTSQHKDIHRNPTTFAMNLHPHQPHKPPMASPIDLDKYEMPNIEHSGDSDDAYSIVTTPVSGSEYAGGDDDDEILLSNEFLPSAAPAAVLESHAVAETHADPREDTRGTNRRREQKIDRFLLFLRIIMNAWCLLDLWQGRNHTTSHISSGLSENMTQPNTTQIPLCGPSKPYQPYHLLPAYSQTPYGILDCNHDATHDELLQSFFDKSTATTLVHFYNGGPESPDDMDCLSWKRPVHEDIQVLRDTAALGLNNPMPEEWAIQWLFLQEDRLVADAMILPYFGIVGTEMVWCHDDEVSRRQRYDQYNAQMLKVVGPEIARKTQLEIRELEDKRKSEEEETRVKSSDV</sequence>
<evidence type="ECO:0000313" key="1">
    <source>
        <dbReference type="EMBL" id="KAA8631733.1"/>
    </source>
</evidence>
<proteinExistence type="predicted"/>
<protein>
    <submittedName>
        <fullName evidence="1">Uncharacterized protein</fullName>
    </submittedName>
</protein>
<accession>A0A8S8ZNZ8</accession>